<keyword evidence="4" id="KW-1003">Cell membrane</keyword>
<proteinExistence type="inferred from homology"/>
<evidence type="ECO:0000256" key="3">
    <source>
        <dbReference type="ARBA" id="ARBA00022448"/>
    </source>
</evidence>
<evidence type="ECO:0000256" key="1">
    <source>
        <dbReference type="ARBA" id="ARBA00004651"/>
    </source>
</evidence>
<comment type="similarity">
    <text evidence="11">Belongs to the UlaA family.</text>
</comment>
<reference evidence="15 16" key="1">
    <citation type="submission" date="2023-07" db="EMBL/GenBank/DDBJ databases">
        <title>Novel species of Thermanaerothrix with wide hydrolytic capabilities.</title>
        <authorList>
            <person name="Zayulina K.S."/>
            <person name="Podosokorskaya O.A."/>
            <person name="Elcheninov A.G."/>
        </authorList>
    </citation>
    <scope>NUCLEOTIDE SEQUENCE [LARGE SCALE GENOMIC DNA]</scope>
    <source>
        <strain evidence="15 16">4228-RoL</strain>
    </source>
</reference>
<keyword evidence="16" id="KW-1185">Reference proteome</keyword>
<keyword evidence="7 14" id="KW-0812">Transmembrane</keyword>
<dbReference type="Proteomes" id="UP001254165">
    <property type="component" value="Unassembled WGS sequence"/>
</dbReference>
<feature type="transmembrane region" description="Helical" evidence="14">
    <location>
        <begin position="122"/>
        <end position="142"/>
    </location>
</feature>
<evidence type="ECO:0000256" key="13">
    <source>
        <dbReference type="ARBA" id="ARBA00042859"/>
    </source>
</evidence>
<evidence type="ECO:0000256" key="11">
    <source>
        <dbReference type="ARBA" id="ARBA00038218"/>
    </source>
</evidence>
<dbReference type="Pfam" id="PF03611">
    <property type="entry name" value="EIIC-GAT"/>
    <property type="match status" value="1"/>
</dbReference>
<evidence type="ECO:0000313" key="16">
    <source>
        <dbReference type="Proteomes" id="UP001254165"/>
    </source>
</evidence>
<evidence type="ECO:0000256" key="12">
    <source>
        <dbReference type="ARBA" id="ARBA00039702"/>
    </source>
</evidence>
<dbReference type="EMBL" id="JAUHMF010000002">
    <property type="protein sequence ID" value="MDT8898573.1"/>
    <property type="molecule type" value="Genomic_DNA"/>
</dbReference>
<evidence type="ECO:0000256" key="10">
    <source>
        <dbReference type="ARBA" id="ARBA00037387"/>
    </source>
</evidence>
<evidence type="ECO:0000313" key="15">
    <source>
        <dbReference type="EMBL" id="MDT8898573.1"/>
    </source>
</evidence>
<feature type="transmembrane region" description="Helical" evidence="14">
    <location>
        <begin position="260"/>
        <end position="286"/>
    </location>
</feature>
<evidence type="ECO:0000256" key="7">
    <source>
        <dbReference type="ARBA" id="ARBA00022692"/>
    </source>
</evidence>
<keyword evidence="5" id="KW-0762">Sugar transport</keyword>
<comment type="subcellular location">
    <subcellularLocation>
        <location evidence="1">Cell membrane</location>
        <topology evidence="1">Multi-pass membrane protein</topology>
    </subcellularLocation>
</comment>
<dbReference type="RefSeq" id="WP_315625236.1">
    <property type="nucleotide sequence ID" value="NZ_JAUHMF010000002.1"/>
</dbReference>
<name>A0ABU3NNZ9_9CHLR</name>
<comment type="subunit">
    <text evidence="2">Homodimer.</text>
</comment>
<evidence type="ECO:0000256" key="9">
    <source>
        <dbReference type="ARBA" id="ARBA00023136"/>
    </source>
</evidence>
<feature type="transmembrane region" description="Helical" evidence="14">
    <location>
        <begin position="148"/>
        <end position="167"/>
    </location>
</feature>
<dbReference type="InterPro" id="IPR004703">
    <property type="entry name" value="PTS_sugar-sp_permease"/>
</dbReference>
<dbReference type="PANTHER" id="PTHR33843:SF4">
    <property type="entry name" value="ASCORBATE-SPECIFIC PTS SYSTEM EIIC COMPONENT"/>
    <property type="match status" value="1"/>
</dbReference>
<evidence type="ECO:0000256" key="4">
    <source>
        <dbReference type="ARBA" id="ARBA00022475"/>
    </source>
</evidence>
<comment type="caution">
    <text evidence="15">The sequence shown here is derived from an EMBL/GenBank/DDBJ whole genome shotgun (WGS) entry which is preliminary data.</text>
</comment>
<dbReference type="PANTHER" id="PTHR33843">
    <property type="entry name" value="ASCORBATE-SPECIFIC PTS SYSTEM EIIC COMPONENT"/>
    <property type="match status" value="1"/>
</dbReference>
<keyword evidence="3" id="KW-0813">Transport</keyword>
<evidence type="ECO:0000256" key="6">
    <source>
        <dbReference type="ARBA" id="ARBA00022683"/>
    </source>
</evidence>
<gene>
    <name evidence="15" type="ORF">QYE77_09855</name>
</gene>
<feature type="transmembrane region" description="Helical" evidence="14">
    <location>
        <begin position="411"/>
        <end position="429"/>
    </location>
</feature>
<evidence type="ECO:0000256" key="2">
    <source>
        <dbReference type="ARBA" id="ARBA00011738"/>
    </source>
</evidence>
<accession>A0ABU3NNZ9</accession>
<keyword evidence="8 14" id="KW-1133">Transmembrane helix</keyword>
<feature type="transmembrane region" description="Helical" evidence="14">
    <location>
        <begin position="45"/>
        <end position="63"/>
    </location>
</feature>
<organism evidence="15 16">
    <name type="scientific">Thermanaerothrix solaris</name>
    <dbReference type="NCBI Taxonomy" id="3058434"/>
    <lineage>
        <taxon>Bacteria</taxon>
        <taxon>Bacillati</taxon>
        <taxon>Chloroflexota</taxon>
        <taxon>Anaerolineae</taxon>
        <taxon>Anaerolineales</taxon>
        <taxon>Anaerolineaceae</taxon>
        <taxon>Thermanaerothrix</taxon>
    </lineage>
</organism>
<evidence type="ECO:0000256" key="8">
    <source>
        <dbReference type="ARBA" id="ARBA00022989"/>
    </source>
</evidence>
<dbReference type="NCBIfam" id="NF009553">
    <property type="entry name" value="PRK12997.1-5"/>
    <property type="match status" value="1"/>
</dbReference>
<dbReference type="NCBIfam" id="NF006920">
    <property type="entry name" value="PRK09410.1-2"/>
    <property type="match status" value="1"/>
</dbReference>
<evidence type="ECO:0000256" key="14">
    <source>
        <dbReference type="SAM" id="Phobius"/>
    </source>
</evidence>
<comment type="function">
    <text evidence="10">The phosphoenolpyruvate-dependent sugar phosphotransferase system (sugar PTS), a major carbohydrate active transport system, catalyzes the phosphorylation of incoming sugar substrates concomitantly with their translocation across the cell membrane. The enzyme II UlaABC PTS system is involved in ascorbate transport.</text>
</comment>
<feature type="transmembrane region" description="Helical" evidence="14">
    <location>
        <begin position="373"/>
        <end position="391"/>
    </location>
</feature>
<sequence length="431" mass="45663">MDTLIAIAQFIADNIFSQPAILVGLIAMIGLLVQKKPFSDVVTGTIKTAVGFLIMSRGAGIVVEALNNFTPILQSAFGLPQVELGGMGLDKLIATYGGAASLIMAFGFIIHVLLARFTKFKYIYLTGHLMFWIALVLVAVMLEINPNISMFTMVAVGSVIIALYWTFQPAYIQPWMRKVTGTDELALGHTSSSGAFLSAVLGKYVGKPEDSTEKLTLPKWLTFFRDVTVATGVVIAIVVVIAALAAGPAAVADKAGGLNYIVYAVLQGLVFAVGITVLLVGVRMVLGEIIPAFRGIALRIVPNAKPALDCPIVFDYAPTAVLFGFLSAFVVFIVLMVIFGALGWAVIVPPMIMLFFPGGTCGVFGNSTGGVRGAILGGAINGLFLAIGQAITMPMLSTTAPQLAQLADPDWYIIIWVFKPLLSLILPLFGG</sequence>
<feature type="transmembrane region" description="Helical" evidence="14">
    <location>
        <begin position="321"/>
        <end position="341"/>
    </location>
</feature>
<feature type="transmembrane region" description="Helical" evidence="14">
    <location>
        <begin position="227"/>
        <end position="248"/>
    </location>
</feature>
<feature type="transmembrane region" description="Helical" evidence="14">
    <location>
        <begin position="93"/>
        <end position="115"/>
    </location>
</feature>
<keyword evidence="6" id="KW-0598">Phosphotransferase system</keyword>
<feature type="transmembrane region" description="Helical" evidence="14">
    <location>
        <begin position="347"/>
        <end position="366"/>
    </location>
</feature>
<keyword evidence="9 14" id="KW-0472">Membrane</keyword>
<evidence type="ECO:0000256" key="5">
    <source>
        <dbReference type="ARBA" id="ARBA00022597"/>
    </source>
</evidence>
<dbReference type="InterPro" id="IPR051562">
    <property type="entry name" value="Ascorbate-PTS_EIIC"/>
</dbReference>
<feature type="transmembrane region" description="Helical" evidence="14">
    <location>
        <begin position="15"/>
        <end position="33"/>
    </location>
</feature>
<protein>
    <recommendedName>
        <fullName evidence="12">Ascorbate-specific PTS system EIIC component</fullName>
    </recommendedName>
    <alternativeName>
        <fullName evidence="13">Ascorbate-specific permease IIC component UlaA</fullName>
    </alternativeName>
</protein>